<evidence type="ECO:0000313" key="3">
    <source>
        <dbReference type="Proteomes" id="UP000244722"/>
    </source>
</evidence>
<gene>
    <name evidence="2" type="ORF">B9Z19DRAFT_1141323</name>
</gene>
<name>A0A2T6ZTE8_TUBBO</name>
<accession>A0A2T6ZTE8</accession>
<sequence length="153" mass="17063">MTTAVIPSVETDGAVKAEMTPRFTEPTEAPGRSGGPSKSLRNRVGEGEDDDESTPIKKPKLLNKDFGACGIQPQIYTRRGPDDVMFDLMDKVHGILEAFDESENYPAGPKIAKECCRTLAHLMPIHILEVFVQTYLIKMRVEKKVRAFQSHFV</sequence>
<organism evidence="2 3">
    <name type="scientific">Tuber borchii</name>
    <name type="common">White truffle</name>
    <dbReference type="NCBI Taxonomy" id="42251"/>
    <lineage>
        <taxon>Eukaryota</taxon>
        <taxon>Fungi</taxon>
        <taxon>Dikarya</taxon>
        <taxon>Ascomycota</taxon>
        <taxon>Pezizomycotina</taxon>
        <taxon>Pezizomycetes</taxon>
        <taxon>Pezizales</taxon>
        <taxon>Tuberaceae</taxon>
        <taxon>Tuber</taxon>
    </lineage>
</organism>
<evidence type="ECO:0000313" key="2">
    <source>
        <dbReference type="EMBL" id="PUU78758.1"/>
    </source>
</evidence>
<protein>
    <submittedName>
        <fullName evidence="2">Uncharacterized protein</fullName>
    </submittedName>
</protein>
<feature type="region of interest" description="Disordered" evidence="1">
    <location>
        <begin position="1"/>
        <end position="58"/>
    </location>
</feature>
<dbReference type="Proteomes" id="UP000244722">
    <property type="component" value="Unassembled WGS sequence"/>
</dbReference>
<reference evidence="2 3" key="1">
    <citation type="submission" date="2017-04" db="EMBL/GenBank/DDBJ databases">
        <title>Draft genome sequence of Tuber borchii Vittad., a whitish edible truffle.</title>
        <authorList>
            <consortium name="DOE Joint Genome Institute"/>
            <person name="Murat C."/>
            <person name="Kuo A."/>
            <person name="Barry K.W."/>
            <person name="Clum A."/>
            <person name="Dockter R.B."/>
            <person name="Fauchery L."/>
            <person name="Iotti M."/>
            <person name="Kohler A."/>
            <person name="Labutti K."/>
            <person name="Lindquist E.A."/>
            <person name="Lipzen A."/>
            <person name="Ohm R.A."/>
            <person name="Wang M."/>
            <person name="Grigoriev I.V."/>
            <person name="Zambonelli A."/>
            <person name="Martin F.M."/>
        </authorList>
    </citation>
    <scope>NUCLEOTIDE SEQUENCE [LARGE SCALE GENOMIC DNA]</scope>
    <source>
        <strain evidence="2 3">Tbo3840</strain>
    </source>
</reference>
<keyword evidence="3" id="KW-1185">Reference proteome</keyword>
<evidence type="ECO:0000256" key="1">
    <source>
        <dbReference type="SAM" id="MobiDB-lite"/>
    </source>
</evidence>
<dbReference type="EMBL" id="NESQ01000107">
    <property type="protein sequence ID" value="PUU78758.1"/>
    <property type="molecule type" value="Genomic_DNA"/>
</dbReference>
<dbReference type="AlphaFoldDB" id="A0A2T6ZTE8"/>
<proteinExistence type="predicted"/>
<comment type="caution">
    <text evidence="2">The sequence shown here is derived from an EMBL/GenBank/DDBJ whole genome shotgun (WGS) entry which is preliminary data.</text>
</comment>